<evidence type="ECO:0000256" key="2">
    <source>
        <dbReference type="ARBA" id="ARBA00018804"/>
    </source>
</evidence>
<keyword evidence="8" id="KW-1185">Reference proteome</keyword>
<dbReference type="GO" id="GO:0005829">
    <property type="term" value="C:cytosol"/>
    <property type="evidence" value="ECO:0007669"/>
    <property type="project" value="TreeGrafter"/>
</dbReference>
<organism evidence="7 8">
    <name type="scientific">Trichuris trichiura</name>
    <name type="common">Whipworm</name>
    <name type="synonym">Trichocephalus trichiurus</name>
    <dbReference type="NCBI Taxonomy" id="36087"/>
    <lineage>
        <taxon>Eukaryota</taxon>
        <taxon>Metazoa</taxon>
        <taxon>Ecdysozoa</taxon>
        <taxon>Nematoda</taxon>
        <taxon>Enoplea</taxon>
        <taxon>Dorylaimia</taxon>
        <taxon>Trichinellida</taxon>
        <taxon>Trichuridae</taxon>
        <taxon>Trichuris</taxon>
    </lineage>
</organism>
<keyword evidence="4" id="KW-0131">Cell cycle</keyword>
<dbReference type="InterPro" id="IPR019156">
    <property type="entry name" value="Ataxin-10_domain"/>
</dbReference>
<evidence type="ECO:0000256" key="3">
    <source>
        <dbReference type="ARBA" id="ARBA00022618"/>
    </source>
</evidence>
<evidence type="ECO:0000313" key="7">
    <source>
        <dbReference type="EMBL" id="CDW60530.1"/>
    </source>
</evidence>
<dbReference type="SUPFAM" id="SSF48371">
    <property type="entry name" value="ARM repeat"/>
    <property type="match status" value="1"/>
</dbReference>
<dbReference type="PANTHER" id="PTHR13255">
    <property type="entry name" value="ATAXIN-10"/>
    <property type="match status" value="1"/>
</dbReference>
<feature type="domain" description="Ataxin-10" evidence="6">
    <location>
        <begin position="306"/>
        <end position="378"/>
    </location>
</feature>
<dbReference type="PANTHER" id="PTHR13255:SF0">
    <property type="entry name" value="ATAXIN-10"/>
    <property type="match status" value="1"/>
</dbReference>
<dbReference type="Proteomes" id="UP000030665">
    <property type="component" value="Unassembled WGS sequence"/>
</dbReference>
<dbReference type="OrthoDB" id="379794at2759"/>
<dbReference type="GO" id="GO:0051301">
    <property type="term" value="P:cell division"/>
    <property type="evidence" value="ECO:0007669"/>
    <property type="project" value="UniProtKB-KW"/>
</dbReference>
<reference evidence="7" key="1">
    <citation type="submission" date="2014-01" db="EMBL/GenBank/DDBJ databases">
        <authorList>
            <person name="Aslett M."/>
        </authorList>
    </citation>
    <scope>NUCLEOTIDE SEQUENCE</scope>
</reference>
<evidence type="ECO:0000256" key="1">
    <source>
        <dbReference type="ARBA" id="ARBA00008384"/>
    </source>
</evidence>
<evidence type="ECO:0000256" key="4">
    <source>
        <dbReference type="ARBA" id="ARBA00023306"/>
    </source>
</evidence>
<proteinExistence type="inferred from homology"/>
<protein>
    <recommendedName>
        <fullName evidence="2">Ataxin-10</fullName>
    </recommendedName>
</protein>
<dbReference type="Pfam" id="PF09759">
    <property type="entry name" value="Atx10homo_assoc"/>
    <property type="match status" value="1"/>
</dbReference>
<evidence type="ECO:0000259" key="6">
    <source>
        <dbReference type="Pfam" id="PF09759"/>
    </source>
</evidence>
<gene>
    <name evidence="7" type="ORF">TTRE_0000891701</name>
</gene>
<keyword evidence="3" id="KW-0132">Cell division</keyword>
<dbReference type="GO" id="GO:0031175">
    <property type="term" value="P:neuron projection development"/>
    <property type="evidence" value="ECO:0007669"/>
    <property type="project" value="TreeGrafter"/>
</dbReference>
<dbReference type="Gene3D" id="1.25.10.10">
    <property type="entry name" value="Leucine-rich Repeat Variant"/>
    <property type="match status" value="1"/>
</dbReference>
<evidence type="ECO:0000313" key="8">
    <source>
        <dbReference type="Proteomes" id="UP000030665"/>
    </source>
</evidence>
<dbReference type="STRING" id="36087.A0A077ZP89"/>
<dbReference type="AlphaFoldDB" id="A0A077ZP89"/>
<comment type="similarity">
    <text evidence="1">Belongs to the ataxin-10 family.</text>
</comment>
<sequence length="383" mass="43200">MLADLINALDAALEHCTNDCLNEVIQKMVEVGKLIGSESPLPKELLLGQQESLVCMLDKMNRLLEMEAECKAPCALCAIEFIARIAKFVPESVELLREHMETSFATLLAWNDSRVSEHACWLLLTIIDHNLLKRWSENLPEKNDLWNNFLTLLQSGNSQAELLLQKMFTFPGSVAVLFSAIDDFDIQSTLASHLCNAVRLKQLHNSNLCPLVSYLSKMVSRLNDNCEDESFLRTLRRLVKAFCIATSDDKSPYFSIRSNASLLTAVVDILRQIDEFAKNGIDIYKRKRDFDGKPNGQNENPASGLKQCCIRLIANLTCDHHGNCVLARKLGVLPIVLESTRFDCCNLFMTQWAVFALRNMMKEDTGCREYVSSMKPSAPMKLD</sequence>
<name>A0A077ZP89_TRITR</name>
<accession>A0A077ZP89</accession>
<dbReference type="InterPro" id="IPR011989">
    <property type="entry name" value="ARM-like"/>
</dbReference>
<dbReference type="EMBL" id="HG807168">
    <property type="protein sequence ID" value="CDW60530.1"/>
    <property type="molecule type" value="Genomic_DNA"/>
</dbReference>
<evidence type="ECO:0000256" key="5">
    <source>
        <dbReference type="ARBA" id="ARBA00045173"/>
    </source>
</evidence>
<reference evidence="7" key="2">
    <citation type="submission" date="2014-03" db="EMBL/GenBank/DDBJ databases">
        <title>The whipworm genome and dual-species transcriptomics of an intimate host-pathogen interaction.</title>
        <authorList>
            <person name="Foth B.J."/>
            <person name="Tsai I.J."/>
            <person name="Reid A.J."/>
            <person name="Bancroft A.J."/>
            <person name="Nichol S."/>
            <person name="Tracey A."/>
            <person name="Holroyd N."/>
            <person name="Cotton J.A."/>
            <person name="Stanley E.J."/>
            <person name="Zarowiecki M."/>
            <person name="Liu J.Z."/>
            <person name="Huckvale T."/>
            <person name="Cooper P.J."/>
            <person name="Grencis R.K."/>
            <person name="Berriman M."/>
        </authorList>
    </citation>
    <scope>NUCLEOTIDE SEQUENCE [LARGE SCALE GENOMIC DNA]</scope>
</reference>
<dbReference type="InterPro" id="IPR016024">
    <property type="entry name" value="ARM-type_fold"/>
</dbReference>
<comment type="function">
    <text evidence="5">May play a role in the regulation of cytokinesis. May play a role in signaling by stimulating protein glycosylation. Induces neuritogenesis by activating the Ras-MAP kinase pathway and is necessary for the survival of cerebellar neurons. Does not appear to play a major role in ciliogenesis.</text>
</comment>
<dbReference type="InterPro" id="IPR051374">
    <property type="entry name" value="Ataxin-10/CTR86_families"/>
</dbReference>